<dbReference type="PANTHER" id="PTHR46337:SF1">
    <property type="entry name" value="RCC1-LIKE G EXCHANGING FACTOR-LIKE PROTEIN"/>
    <property type="match status" value="1"/>
</dbReference>
<keyword evidence="5" id="KW-1185">Reference proteome</keyword>
<evidence type="ECO:0000259" key="3">
    <source>
        <dbReference type="Pfam" id="PF25390"/>
    </source>
</evidence>
<dbReference type="GO" id="GO:0070131">
    <property type="term" value="P:positive regulation of mitochondrial translation"/>
    <property type="evidence" value="ECO:0007669"/>
    <property type="project" value="TreeGrafter"/>
</dbReference>
<dbReference type="Gene3D" id="2.130.10.30">
    <property type="entry name" value="Regulator of chromosome condensation 1/beta-lactamase-inhibitor protein II"/>
    <property type="match status" value="2"/>
</dbReference>
<dbReference type="OrthoDB" id="70707at2759"/>
<name>A0A9Q1BDB2_HOLLE</name>
<proteinExistence type="predicted"/>
<dbReference type="InterPro" id="IPR053035">
    <property type="entry name" value="Mitochondrial_GEF_domain"/>
</dbReference>
<accession>A0A9Q1BDB2</accession>
<evidence type="ECO:0000313" key="4">
    <source>
        <dbReference type="EMBL" id="KAJ8020432.1"/>
    </source>
</evidence>
<reference evidence="4" key="1">
    <citation type="submission" date="2021-10" db="EMBL/GenBank/DDBJ databases">
        <title>Tropical sea cucumber genome reveals ecological adaptation and Cuvierian tubules defense mechanism.</title>
        <authorList>
            <person name="Chen T."/>
        </authorList>
    </citation>
    <scope>NUCLEOTIDE SEQUENCE</scope>
    <source>
        <strain evidence="4">Nanhai2018</strain>
        <tissue evidence="4">Muscle</tissue>
    </source>
</reference>
<dbReference type="SUPFAM" id="SSF50985">
    <property type="entry name" value="RCC1/BLIP-II"/>
    <property type="match status" value="1"/>
</dbReference>
<protein>
    <submittedName>
        <fullName evidence="4">RCC1-like G exchanging factor-like protein</fullName>
    </submittedName>
</protein>
<feature type="repeat" description="RCC1" evidence="2">
    <location>
        <begin position="228"/>
        <end position="283"/>
    </location>
</feature>
<organism evidence="4 5">
    <name type="scientific">Holothuria leucospilota</name>
    <name type="common">Black long sea cucumber</name>
    <name type="synonym">Mertensiothuria leucospilota</name>
    <dbReference type="NCBI Taxonomy" id="206669"/>
    <lineage>
        <taxon>Eukaryota</taxon>
        <taxon>Metazoa</taxon>
        <taxon>Echinodermata</taxon>
        <taxon>Eleutherozoa</taxon>
        <taxon>Echinozoa</taxon>
        <taxon>Holothuroidea</taxon>
        <taxon>Aspidochirotacea</taxon>
        <taxon>Aspidochirotida</taxon>
        <taxon>Holothuriidae</taxon>
        <taxon>Holothuria</taxon>
    </lineage>
</organism>
<keyword evidence="1" id="KW-0677">Repeat</keyword>
<feature type="repeat" description="RCC1" evidence="2">
    <location>
        <begin position="448"/>
        <end position="497"/>
    </location>
</feature>
<evidence type="ECO:0000256" key="1">
    <source>
        <dbReference type="ARBA" id="ARBA00022737"/>
    </source>
</evidence>
<dbReference type="Pfam" id="PF25390">
    <property type="entry name" value="WD40_RLD"/>
    <property type="match status" value="1"/>
</dbReference>
<dbReference type="GO" id="GO:0005743">
    <property type="term" value="C:mitochondrial inner membrane"/>
    <property type="evidence" value="ECO:0007669"/>
    <property type="project" value="TreeGrafter"/>
</dbReference>
<dbReference type="Pfam" id="PF13540">
    <property type="entry name" value="RCC1_2"/>
    <property type="match status" value="1"/>
</dbReference>
<dbReference type="Proteomes" id="UP001152320">
    <property type="component" value="Chromosome 22"/>
</dbReference>
<dbReference type="GO" id="GO:0019843">
    <property type="term" value="F:rRNA binding"/>
    <property type="evidence" value="ECO:0007669"/>
    <property type="project" value="TreeGrafter"/>
</dbReference>
<sequence length="499" mass="54117">MALSLRRSSSLPALCASSLMQHIINKPQMNCFQLFASFSALGFVPSNQTLQKLLKLPSVHEGGIPANVRFCSAQSKRRAAEAEELPTFRYAGKTTKRHSNVHVCGFSYTGALGIPHFIVLKGTTHRKRKQFVANPYKLPMPKKITSVACGYGFTLLSSNSLDSPKVWGTGINTDSQLGFQARSHGMENGLSYVIAPARIELPLTRPRNTRVTQVACGRAHSIILTDTEGVFSLGNNAHGQCGRQVIEYEDYRSSKVIHRIKGIDDDIIQVACGHDHSLFLTCKGEVYSCGWGADGQTGQGHYNSNSVPTKVEGDLQGEKISQIASFSDCCLAVSENGDLFGWGNSEYNQLSVVTEETQVNIPRHLRFPDVGRIKSAAVGGSICAIVNEDGNIFTWGYGILGKGPNLVESKYPQCIPPTLMGQTTVNPEVKVSKVICGLHHFAALTDRGDLYTWGTNGTGCLGIGHLGNQYFPLRVYVPGEVLDVACGVDHTVILSKSVI</sequence>
<gene>
    <name evidence="4" type="ORF">HOLleu_40019</name>
</gene>
<feature type="repeat" description="RCC1" evidence="2">
    <location>
        <begin position="390"/>
        <end position="447"/>
    </location>
</feature>
<dbReference type="InterPro" id="IPR000408">
    <property type="entry name" value="Reg_chr_condens"/>
</dbReference>
<dbReference type="PROSITE" id="PS00626">
    <property type="entry name" value="RCC1_2"/>
    <property type="match status" value="1"/>
</dbReference>
<dbReference type="PANTHER" id="PTHR46337">
    <property type="entry name" value="RCC1-LIKE G EXCHANGING FACTOR-LIKE PROTEIN"/>
    <property type="match status" value="1"/>
</dbReference>
<feature type="repeat" description="RCC1" evidence="2">
    <location>
        <begin position="284"/>
        <end position="336"/>
    </location>
</feature>
<feature type="domain" description="RCC1-like" evidence="3">
    <location>
        <begin position="262"/>
        <end position="496"/>
    </location>
</feature>
<dbReference type="PRINTS" id="PR00633">
    <property type="entry name" value="RCCNDNSATION"/>
</dbReference>
<dbReference type="InterPro" id="IPR058923">
    <property type="entry name" value="RCC1-like_dom"/>
</dbReference>
<dbReference type="InterPro" id="IPR009091">
    <property type="entry name" value="RCC1/BLIP-II"/>
</dbReference>
<feature type="repeat" description="RCC1" evidence="2">
    <location>
        <begin position="337"/>
        <end position="389"/>
    </location>
</feature>
<comment type="caution">
    <text evidence="4">The sequence shown here is derived from an EMBL/GenBank/DDBJ whole genome shotgun (WGS) entry which is preliminary data.</text>
</comment>
<dbReference type="PROSITE" id="PS50012">
    <property type="entry name" value="RCC1_3"/>
    <property type="match status" value="6"/>
</dbReference>
<feature type="repeat" description="RCC1" evidence="2">
    <location>
        <begin position="164"/>
        <end position="227"/>
    </location>
</feature>
<evidence type="ECO:0000313" key="5">
    <source>
        <dbReference type="Proteomes" id="UP001152320"/>
    </source>
</evidence>
<dbReference type="GO" id="GO:0005085">
    <property type="term" value="F:guanyl-nucleotide exchange factor activity"/>
    <property type="evidence" value="ECO:0007669"/>
    <property type="project" value="TreeGrafter"/>
</dbReference>
<dbReference type="AlphaFoldDB" id="A0A9Q1BDB2"/>
<dbReference type="EMBL" id="JAIZAY010000022">
    <property type="protein sequence ID" value="KAJ8020432.1"/>
    <property type="molecule type" value="Genomic_DNA"/>
</dbReference>
<evidence type="ECO:0000256" key="2">
    <source>
        <dbReference type="PROSITE-ProRule" id="PRU00235"/>
    </source>
</evidence>